<dbReference type="Proteomes" id="UP000294933">
    <property type="component" value="Unassembled WGS sequence"/>
</dbReference>
<feature type="compositionally biased region" description="Basic residues" evidence="1">
    <location>
        <begin position="1"/>
        <end position="11"/>
    </location>
</feature>
<proteinExistence type="predicted"/>
<feature type="compositionally biased region" description="Basic and acidic residues" evidence="1">
    <location>
        <begin position="197"/>
        <end position="207"/>
    </location>
</feature>
<evidence type="ECO:0000256" key="1">
    <source>
        <dbReference type="SAM" id="MobiDB-lite"/>
    </source>
</evidence>
<dbReference type="VEuPathDB" id="FungiDB:BD410DRAFT_846289"/>
<gene>
    <name evidence="2" type="ORF">BD410DRAFT_846289</name>
</gene>
<keyword evidence="3" id="KW-1185">Reference proteome</keyword>
<feature type="region of interest" description="Disordered" evidence="1">
    <location>
        <begin position="151"/>
        <end position="172"/>
    </location>
</feature>
<evidence type="ECO:0000313" key="3">
    <source>
        <dbReference type="Proteomes" id="UP000294933"/>
    </source>
</evidence>
<feature type="region of interest" description="Disordered" evidence="1">
    <location>
        <begin position="1"/>
        <end position="52"/>
    </location>
</feature>
<accession>A0A4Y7PH62</accession>
<feature type="region of interest" description="Disordered" evidence="1">
    <location>
        <begin position="190"/>
        <end position="240"/>
    </location>
</feature>
<feature type="compositionally biased region" description="Polar residues" evidence="1">
    <location>
        <begin position="31"/>
        <end position="46"/>
    </location>
</feature>
<dbReference type="EMBL" id="ML170380">
    <property type="protein sequence ID" value="TDL14162.1"/>
    <property type="molecule type" value="Genomic_DNA"/>
</dbReference>
<dbReference type="STRING" id="50990.A0A4Y7PH62"/>
<name>A0A4Y7PH62_9AGAM</name>
<evidence type="ECO:0000313" key="2">
    <source>
        <dbReference type="EMBL" id="TDL14162.1"/>
    </source>
</evidence>
<protein>
    <recommendedName>
        <fullName evidence="4">Myb-like domain-containing protein</fullName>
    </recommendedName>
</protein>
<organism evidence="2 3">
    <name type="scientific">Rickenella mellea</name>
    <dbReference type="NCBI Taxonomy" id="50990"/>
    <lineage>
        <taxon>Eukaryota</taxon>
        <taxon>Fungi</taxon>
        <taxon>Dikarya</taxon>
        <taxon>Basidiomycota</taxon>
        <taxon>Agaricomycotina</taxon>
        <taxon>Agaricomycetes</taxon>
        <taxon>Hymenochaetales</taxon>
        <taxon>Rickenellaceae</taxon>
        <taxon>Rickenella</taxon>
    </lineage>
</organism>
<dbReference type="OrthoDB" id="3265199at2759"/>
<sequence length="319" mass="35309">MPVSTRARKRKETPTAPASPPTPPTNSTSPEVQSSEDSTTSCTPTPFSDWAATPGHRALIARVLALGTHRPVYGQTAQAWDELATAVQQITDGKVSKSGKSCQERFKKLVAAHRREESRSLQKTGTNEEVTEHIKNLTDIVTYLDDRKLEDTQCTESGKKKQDEEIKAGEEMRRSAMHRMIKREDLTADLGALEGASTRERSGQRQESKKRKVLGDSSVVNTISDDDEEDSSAARKRPRTVKTDLRLILNARRNEEMAALEATRARSDAQHREQLGAINELGSSIRYMADKLLEVRAKPAAAASSDQMMEVVRLALSKN</sequence>
<reference evidence="2 3" key="1">
    <citation type="submission" date="2018-06" db="EMBL/GenBank/DDBJ databases">
        <title>A transcriptomic atlas of mushroom development highlights an independent origin of complex multicellularity.</title>
        <authorList>
            <consortium name="DOE Joint Genome Institute"/>
            <person name="Krizsan K."/>
            <person name="Almasi E."/>
            <person name="Merenyi Z."/>
            <person name="Sahu N."/>
            <person name="Viragh M."/>
            <person name="Koszo T."/>
            <person name="Mondo S."/>
            <person name="Kiss B."/>
            <person name="Balint B."/>
            <person name="Kues U."/>
            <person name="Barry K."/>
            <person name="Hegedus J.C."/>
            <person name="Henrissat B."/>
            <person name="Johnson J."/>
            <person name="Lipzen A."/>
            <person name="Ohm R."/>
            <person name="Nagy I."/>
            <person name="Pangilinan J."/>
            <person name="Yan J."/>
            <person name="Xiong Y."/>
            <person name="Grigoriev I.V."/>
            <person name="Hibbett D.S."/>
            <person name="Nagy L.G."/>
        </authorList>
    </citation>
    <scope>NUCLEOTIDE SEQUENCE [LARGE SCALE GENOMIC DNA]</scope>
    <source>
        <strain evidence="2 3">SZMC22713</strain>
    </source>
</reference>
<evidence type="ECO:0008006" key="4">
    <source>
        <dbReference type="Google" id="ProtNLM"/>
    </source>
</evidence>
<dbReference type="AlphaFoldDB" id="A0A4Y7PH62"/>